<dbReference type="Gene3D" id="3.40.50.720">
    <property type="entry name" value="NAD(P)-binding Rossmann-like Domain"/>
    <property type="match status" value="2"/>
</dbReference>
<comment type="function">
    <text evidence="1">Catalyzes the reversible oxidation of 3-phospho-D-glycerate to 3-phosphonooxypyruvate, the first step of the phosphorylated L-serine biosynthesis pathway. Also catalyzes the reversible oxidation of 2-hydroxyglutarate to 2-oxoglutarate.</text>
</comment>
<evidence type="ECO:0000256" key="6">
    <source>
        <dbReference type="ARBA" id="ARBA00023027"/>
    </source>
</evidence>
<evidence type="ECO:0000313" key="11">
    <source>
        <dbReference type="EMBL" id="RNL21571.1"/>
    </source>
</evidence>
<evidence type="ECO:0000313" key="12">
    <source>
        <dbReference type="Proteomes" id="UP000267368"/>
    </source>
</evidence>
<evidence type="ECO:0000256" key="9">
    <source>
        <dbReference type="RuleBase" id="RU363003"/>
    </source>
</evidence>
<accession>A0A3N0AIF2</accession>
<keyword evidence="12" id="KW-1185">Reference proteome</keyword>
<dbReference type="Pfam" id="PF19304">
    <property type="entry name" value="PGDH_inter"/>
    <property type="match status" value="1"/>
</dbReference>
<proteinExistence type="inferred from homology"/>
<dbReference type="SUPFAM" id="SSF51735">
    <property type="entry name" value="NAD(P)-binding Rossmann-fold domains"/>
    <property type="match status" value="1"/>
</dbReference>
<dbReference type="Proteomes" id="UP000267368">
    <property type="component" value="Unassembled WGS sequence"/>
</dbReference>
<keyword evidence="9" id="KW-0028">Amino-acid biosynthesis</keyword>
<dbReference type="Pfam" id="PF00389">
    <property type="entry name" value="2-Hacid_dh"/>
    <property type="match status" value="1"/>
</dbReference>
<dbReference type="PANTHER" id="PTHR42938:SF47">
    <property type="entry name" value="HYDROXYPYRUVATE REDUCTASE"/>
    <property type="match status" value="1"/>
</dbReference>
<dbReference type="GO" id="GO:0004617">
    <property type="term" value="F:phosphoglycerate dehydrogenase activity"/>
    <property type="evidence" value="ECO:0007669"/>
    <property type="project" value="UniProtKB-UniRule"/>
</dbReference>
<dbReference type="OrthoDB" id="9793626at2"/>
<evidence type="ECO:0000256" key="2">
    <source>
        <dbReference type="ARBA" id="ARBA00005216"/>
    </source>
</evidence>
<protein>
    <recommendedName>
        <fullName evidence="4 9">D-3-phosphoglycerate dehydrogenase</fullName>
        <ecNumber evidence="9">1.1.1.95</ecNumber>
    </recommendedName>
</protein>
<dbReference type="UniPathway" id="UPA00135">
    <property type="reaction ID" value="UER00196"/>
</dbReference>
<dbReference type="InterPro" id="IPR006236">
    <property type="entry name" value="PGDH"/>
</dbReference>
<dbReference type="Gene3D" id="3.30.70.260">
    <property type="match status" value="1"/>
</dbReference>
<dbReference type="CDD" id="cd12173">
    <property type="entry name" value="PGDH_4"/>
    <property type="match status" value="1"/>
</dbReference>
<dbReference type="InterPro" id="IPR045626">
    <property type="entry name" value="PGDH_ASB_dom"/>
</dbReference>
<comment type="catalytic activity">
    <reaction evidence="7">
        <text>(R)-2-hydroxyglutarate + NAD(+) = 2-oxoglutarate + NADH + H(+)</text>
        <dbReference type="Rhea" id="RHEA:49612"/>
        <dbReference type="ChEBI" id="CHEBI:15378"/>
        <dbReference type="ChEBI" id="CHEBI:15801"/>
        <dbReference type="ChEBI" id="CHEBI:16810"/>
        <dbReference type="ChEBI" id="CHEBI:57540"/>
        <dbReference type="ChEBI" id="CHEBI:57945"/>
        <dbReference type="EC" id="1.1.1.399"/>
    </reaction>
</comment>
<dbReference type="FunFam" id="3.40.50.720:FF:000021">
    <property type="entry name" value="D-3-phosphoglycerate dehydrogenase"/>
    <property type="match status" value="1"/>
</dbReference>
<dbReference type="Pfam" id="PF01842">
    <property type="entry name" value="ACT"/>
    <property type="match status" value="1"/>
</dbReference>
<dbReference type="InterPro" id="IPR029753">
    <property type="entry name" value="D-isomer_DH_CS"/>
</dbReference>
<organism evidence="11 12">
    <name type="scientific">Slackia faecicanis</name>
    <dbReference type="NCBI Taxonomy" id="255723"/>
    <lineage>
        <taxon>Bacteria</taxon>
        <taxon>Bacillati</taxon>
        <taxon>Actinomycetota</taxon>
        <taxon>Coriobacteriia</taxon>
        <taxon>Eggerthellales</taxon>
        <taxon>Eggerthellaceae</taxon>
        <taxon>Slackia</taxon>
    </lineage>
</organism>
<comment type="pathway">
    <text evidence="2 9">Amino-acid biosynthesis; L-serine biosynthesis; L-serine from 3-phospho-D-glycerate: step 1/3.</text>
</comment>
<dbReference type="SUPFAM" id="SSF55021">
    <property type="entry name" value="ACT-like"/>
    <property type="match status" value="1"/>
</dbReference>
<evidence type="ECO:0000259" key="10">
    <source>
        <dbReference type="PROSITE" id="PS51671"/>
    </source>
</evidence>
<evidence type="ECO:0000256" key="8">
    <source>
        <dbReference type="ARBA" id="ARBA00048731"/>
    </source>
</evidence>
<dbReference type="NCBIfam" id="TIGR01327">
    <property type="entry name" value="PGDH"/>
    <property type="match status" value="1"/>
</dbReference>
<dbReference type="AlphaFoldDB" id="A0A3N0AIF2"/>
<name>A0A3N0AIF2_9ACTN</name>
<dbReference type="PROSITE" id="PS51671">
    <property type="entry name" value="ACT"/>
    <property type="match status" value="1"/>
</dbReference>
<dbReference type="InterPro" id="IPR006139">
    <property type="entry name" value="D-isomer_2_OHA_DH_cat_dom"/>
</dbReference>
<evidence type="ECO:0000256" key="5">
    <source>
        <dbReference type="ARBA" id="ARBA00023002"/>
    </source>
</evidence>
<dbReference type="PROSITE" id="PS00671">
    <property type="entry name" value="D_2_HYDROXYACID_DH_3"/>
    <property type="match status" value="1"/>
</dbReference>
<sequence>MPAREYAVKILITDKIVDEGIAILEKKGYTVDTRYDLTPDELLAVAPDYDAFIVRSATQMTAEVIAAAKNCKIIGRAGVTCDNIDVDAATACGIPVCNVPTSNIVSAAEHTMALMLAAAREVPAANASVHEGAWRRDAFMGHELFEKTLAIFGLGRIGGLVAERARAFGMRVVGYDPYCSPSRASQLGVALYDDMSEVLPLADFITVHVPRTEETYHMFAAEQFAMMKDGVVLVNTARGGIIDEAAMADFMAAGRVFACGVDMLESEPAADTPLAEFDRAVLTPHLGANTEEAQMRAGVNIARYVANGLEGLVVPTVINMVADDLADSVAKYIPACQMCGSMLAQLGGDVPKTLSIMAAGPCAGDLQVLSASALGGVLSRHGQASVSTENADASARRHGVKMDACASADSRGYDSIVSMEADGLEISVTVPGSLHEAHIVSILRYRLDVVPADHSLVFLYADEPGQIGRIGTILGEEGINISTMAIGKRAGCHEVLVFLNVESEAPKEVVDRVSDAIGATRAWSIRL</sequence>
<dbReference type="InterPro" id="IPR036291">
    <property type="entry name" value="NAD(P)-bd_dom_sf"/>
</dbReference>
<dbReference type="InterPro" id="IPR006140">
    <property type="entry name" value="D-isomer_DH_NAD-bd"/>
</dbReference>
<dbReference type="CDD" id="cd04902">
    <property type="entry name" value="ACT_3PGDH-xct"/>
    <property type="match status" value="1"/>
</dbReference>
<dbReference type="Gene3D" id="3.30.1330.90">
    <property type="entry name" value="D-3-phosphoglycerate dehydrogenase, domain 3"/>
    <property type="match status" value="1"/>
</dbReference>
<dbReference type="EMBL" id="QICB01000001">
    <property type="protein sequence ID" value="RNL21571.1"/>
    <property type="molecule type" value="Genomic_DNA"/>
</dbReference>
<feature type="domain" description="ACT" evidence="10">
    <location>
        <begin position="455"/>
        <end position="527"/>
    </location>
</feature>
<dbReference type="GO" id="GO:0006564">
    <property type="term" value="P:L-serine biosynthetic process"/>
    <property type="evidence" value="ECO:0007669"/>
    <property type="project" value="UniProtKB-UniRule"/>
</dbReference>
<dbReference type="SUPFAM" id="SSF143548">
    <property type="entry name" value="Serine metabolism enzymes domain"/>
    <property type="match status" value="1"/>
</dbReference>
<keyword evidence="9" id="KW-0718">Serine biosynthesis</keyword>
<dbReference type="InterPro" id="IPR045865">
    <property type="entry name" value="ACT-like_dom_sf"/>
</dbReference>
<dbReference type="GO" id="GO:0051287">
    <property type="term" value="F:NAD binding"/>
    <property type="evidence" value="ECO:0007669"/>
    <property type="project" value="UniProtKB-UniRule"/>
</dbReference>
<evidence type="ECO:0000256" key="4">
    <source>
        <dbReference type="ARBA" id="ARBA00021582"/>
    </source>
</evidence>
<comment type="catalytic activity">
    <reaction evidence="8 9">
        <text>(2R)-3-phosphoglycerate + NAD(+) = 3-phosphooxypyruvate + NADH + H(+)</text>
        <dbReference type="Rhea" id="RHEA:12641"/>
        <dbReference type="ChEBI" id="CHEBI:15378"/>
        <dbReference type="ChEBI" id="CHEBI:18110"/>
        <dbReference type="ChEBI" id="CHEBI:57540"/>
        <dbReference type="ChEBI" id="CHEBI:57945"/>
        <dbReference type="ChEBI" id="CHEBI:58272"/>
        <dbReference type="EC" id="1.1.1.95"/>
    </reaction>
</comment>
<comment type="caution">
    <text evidence="11">The sequence shown here is derived from an EMBL/GenBank/DDBJ whole genome shotgun (WGS) entry which is preliminary data.</text>
</comment>
<dbReference type="InterPro" id="IPR029752">
    <property type="entry name" value="D-isomer_DH_CS1"/>
</dbReference>
<keyword evidence="6 9" id="KW-0520">NAD</keyword>
<dbReference type="SUPFAM" id="SSF52283">
    <property type="entry name" value="Formate/glycerate dehydrogenase catalytic domain-like"/>
    <property type="match status" value="1"/>
</dbReference>
<reference evidence="12" key="1">
    <citation type="submission" date="2018-05" db="EMBL/GenBank/DDBJ databases">
        <title>Genome Sequencing of selected type strains of the family Eggerthellaceae.</title>
        <authorList>
            <person name="Danylec N."/>
            <person name="Stoll D.A."/>
            <person name="Doetsch A."/>
            <person name="Huch M."/>
        </authorList>
    </citation>
    <scope>NUCLEOTIDE SEQUENCE [LARGE SCALE GENOMIC DNA]</scope>
    <source>
        <strain evidence="12">DSM 17537</strain>
    </source>
</reference>
<comment type="similarity">
    <text evidence="3 9">Belongs to the D-isomer specific 2-hydroxyacid dehydrogenase family.</text>
</comment>
<gene>
    <name evidence="11" type="ORF">DMP07_01660</name>
</gene>
<evidence type="ECO:0000256" key="3">
    <source>
        <dbReference type="ARBA" id="ARBA00005854"/>
    </source>
</evidence>
<dbReference type="PROSITE" id="PS00065">
    <property type="entry name" value="D_2_HYDROXYACID_DH_1"/>
    <property type="match status" value="1"/>
</dbReference>
<dbReference type="PANTHER" id="PTHR42938">
    <property type="entry name" value="FORMATE DEHYDROGENASE 1"/>
    <property type="match status" value="1"/>
</dbReference>
<keyword evidence="5 9" id="KW-0560">Oxidoreductase</keyword>
<dbReference type="Pfam" id="PF02826">
    <property type="entry name" value="2-Hacid_dh_C"/>
    <property type="match status" value="1"/>
</dbReference>
<dbReference type="InterPro" id="IPR002912">
    <property type="entry name" value="ACT_dom"/>
</dbReference>
<evidence type="ECO:0000256" key="7">
    <source>
        <dbReference type="ARBA" id="ARBA00048126"/>
    </source>
</evidence>
<evidence type="ECO:0000256" key="1">
    <source>
        <dbReference type="ARBA" id="ARBA00003800"/>
    </source>
</evidence>
<dbReference type="InterPro" id="IPR029009">
    <property type="entry name" value="ASB_dom_sf"/>
</dbReference>
<dbReference type="EC" id="1.1.1.95" evidence="9"/>